<sequence>MNSIKRVRGKTAALFAALGLWAAAVPAAGAATPYPERPIRLIVPFGAGGTTDILGRVLGQQLGEALKQTVIVENRPGANGNIGSDAVAKAAPDGYTLLFAADATLVINPTLYSQLPFKPESDFAPISRIAVVPLVLVANPAVKADTLPELVKLGGKPDARLDFGSAGAGSMGHLVGERLNRATGMSMTHIPYKSGAQAISDVVSGQIPLLITGLAVAEPFLRDGKLKAIAVTSGQRFPGAPKVPTIAEGGVKDFDSPSWYGLLAPAGTPAPVLEKIHAALASALQTEDMKKRMVELGAWPVVDTQAAFAELIKADTQRWSQIIQAAGITVQ</sequence>
<protein>
    <submittedName>
        <fullName evidence="3">Putative exported protein</fullName>
    </submittedName>
</protein>
<evidence type="ECO:0000256" key="2">
    <source>
        <dbReference type="SAM" id="SignalP"/>
    </source>
</evidence>
<evidence type="ECO:0000256" key="1">
    <source>
        <dbReference type="ARBA" id="ARBA00006987"/>
    </source>
</evidence>
<reference evidence="3 4" key="1">
    <citation type="journal article" date="2012" name="BMC Genomics">
        <title>Comparative genomics of the classical Bordetella subspecies: the evolution and exchange of virulence-associated diversity amongst closely related pathogens.</title>
        <authorList>
            <person name="Park J."/>
            <person name="Zhang Y."/>
            <person name="Buboltz A.M."/>
            <person name="Zhang X."/>
            <person name="Schuster S.C."/>
            <person name="Ahuja U."/>
            <person name="Liu M."/>
            <person name="Miller J.F."/>
            <person name="Sebaihia M."/>
            <person name="Bentley S.D."/>
            <person name="Parkhill J."/>
            <person name="Harvill E.T."/>
        </authorList>
    </citation>
    <scope>NUCLEOTIDE SEQUENCE [LARGE SCALE GENOMIC DNA]</scope>
    <source>
        <strain evidence="3 4">253</strain>
    </source>
</reference>
<accession>A0A0C6NZV5</accession>
<gene>
    <name evidence="3" type="ORF">BN112_0618</name>
</gene>
<dbReference type="EMBL" id="HE965806">
    <property type="protein sequence ID" value="CCJ52536.1"/>
    <property type="molecule type" value="Genomic_DNA"/>
</dbReference>
<organism evidence="3 4">
    <name type="scientific">Bordetella bronchiseptica 253</name>
    <dbReference type="NCBI Taxonomy" id="568707"/>
    <lineage>
        <taxon>Bacteria</taxon>
        <taxon>Pseudomonadati</taxon>
        <taxon>Pseudomonadota</taxon>
        <taxon>Betaproteobacteria</taxon>
        <taxon>Burkholderiales</taxon>
        <taxon>Alcaligenaceae</taxon>
        <taxon>Bordetella</taxon>
    </lineage>
</organism>
<dbReference type="OrthoDB" id="8678477at2"/>
<dbReference type="RefSeq" id="WP_003811399.1">
    <property type="nucleotide sequence ID" value="NC_019382.1"/>
</dbReference>
<dbReference type="PANTHER" id="PTHR42928:SF5">
    <property type="entry name" value="BLR1237 PROTEIN"/>
    <property type="match status" value="1"/>
</dbReference>
<dbReference type="HOGENOM" id="CLU_045683_0_0_4"/>
<dbReference type="Gene3D" id="3.40.190.150">
    <property type="entry name" value="Bordetella uptake gene, domain 1"/>
    <property type="match status" value="1"/>
</dbReference>
<proteinExistence type="inferred from homology"/>
<dbReference type="PANTHER" id="PTHR42928">
    <property type="entry name" value="TRICARBOXYLATE-BINDING PROTEIN"/>
    <property type="match status" value="1"/>
</dbReference>
<dbReference type="Pfam" id="PF03401">
    <property type="entry name" value="TctC"/>
    <property type="match status" value="1"/>
</dbReference>
<dbReference type="AlphaFoldDB" id="A0A0C6NZV5"/>
<dbReference type="PIRSF" id="PIRSF017082">
    <property type="entry name" value="YflP"/>
    <property type="match status" value="1"/>
</dbReference>
<dbReference type="GeneID" id="93204472"/>
<dbReference type="InterPro" id="IPR005064">
    <property type="entry name" value="BUG"/>
</dbReference>
<dbReference type="Gene3D" id="3.40.190.10">
    <property type="entry name" value="Periplasmic binding protein-like II"/>
    <property type="match status" value="1"/>
</dbReference>
<dbReference type="SUPFAM" id="SSF53850">
    <property type="entry name" value="Periplasmic binding protein-like II"/>
    <property type="match status" value="1"/>
</dbReference>
<evidence type="ECO:0000313" key="4">
    <source>
        <dbReference type="Proteomes" id="UP000007564"/>
    </source>
</evidence>
<comment type="similarity">
    <text evidence="1">Belongs to the UPF0065 (bug) family.</text>
</comment>
<dbReference type="KEGG" id="bbh:BN112_0618"/>
<dbReference type="Proteomes" id="UP000007564">
    <property type="component" value="Chromosome"/>
</dbReference>
<dbReference type="CDD" id="cd13578">
    <property type="entry name" value="PBP2_Bug27"/>
    <property type="match status" value="1"/>
</dbReference>
<dbReference type="InterPro" id="IPR042100">
    <property type="entry name" value="Bug_dom1"/>
</dbReference>
<feature type="signal peptide" evidence="2">
    <location>
        <begin position="1"/>
        <end position="30"/>
    </location>
</feature>
<keyword evidence="2" id="KW-0732">Signal</keyword>
<feature type="chain" id="PRO_5002189734" evidence="2">
    <location>
        <begin position="31"/>
        <end position="331"/>
    </location>
</feature>
<name>A0A0C6NZV5_BORBO</name>
<evidence type="ECO:0000313" key="3">
    <source>
        <dbReference type="EMBL" id="CCJ52536.1"/>
    </source>
</evidence>